<dbReference type="Proteomes" id="UP000652761">
    <property type="component" value="Unassembled WGS sequence"/>
</dbReference>
<organism evidence="2 3">
    <name type="scientific">Colocasia esculenta</name>
    <name type="common">Wild taro</name>
    <name type="synonym">Arum esculentum</name>
    <dbReference type="NCBI Taxonomy" id="4460"/>
    <lineage>
        <taxon>Eukaryota</taxon>
        <taxon>Viridiplantae</taxon>
        <taxon>Streptophyta</taxon>
        <taxon>Embryophyta</taxon>
        <taxon>Tracheophyta</taxon>
        <taxon>Spermatophyta</taxon>
        <taxon>Magnoliopsida</taxon>
        <taxon>Liliopsida</taxon>
        <taxon>Araceae</taxon>
        <taxon>Aroideae</taxon>
        <taxon>Colocasieae</taxon>
        <taxon>Colocasia</taxon>
    </lineage>
</organism>
<feature type="region of interest" description="Disordered" evidence="1">
    <location>
        <begin position="13"/>
        <end position="35"/>
    </location>
</feature>
<gene>
    <name evidence="2" type="ORF">Taro_018817</name>
</gene>
<proteinExistence type="predicted"/>
<protein>
    <submittedName>
        <fullName evidence="2">Uncharacterized protein</fullName>
    </submittedName>
</protein>
<comment type="caution">
    <text evidence="2">The sequence shown here is derived from an EMBL/GenBank/DDBJ whole genome shotgun (WGS) entry which is preliminary data.</text>
</comment>
<evidence type="ECO:0000313" key="3">
    <source>
        <dbReference type="Proteomes" id="UP000652761"/>
    </source>
</evidence>
<reference evidence="2" key="1">
    <citation type="submission" date="2017-07" db="EMBL/GenBank/DDBJ databases">
        <title>Taro Niue Genome Assembly and Annotation.</title>
        <authorList>
            <person name="Atibalentja N."/>
            <person name="Keating K."/>
            <person name="Fields C.J."/>
        </authorList>
    </citation>
    <scope>NUCLEOTIDE SEQUENCE</scope>
    <source>
        <strain evidence="2">Niue_2</strain>
        <tissue evidence="2">Leaf</tissue>
    </source>
</reference>
<dbReference type="EMBL" id="NMUH01000889">
    <property type="protein sequence ID" value="MQL86277.1"/>
    <property type="molecule type" value="Genomic_DNA"/>
</dbReference>
<sequence length="121" mass="13285">MVAFRDFRSGAQIPLLERGRRPPMRSHTDTPSLKQALRGARRPFIASGNKTSFRAKELGITFRTGIGISYVTTIRNRHSEAVDGALVSQNSVPGPKSPPPERVGRNRPRGPNSESALRPGR</sequence>
<evidence type="ECO:0000313" key="2">
    <source>
        <dbReference type="EMBL" id="MQL86277.1"/>
    </source>
</evidence>
<accession>A0A843UUX7</accession>
<dbReference type="AlphaFoldDB" id="A0A843UUX7"/>
<keyword evidence="3" id="KW-1185">Reference proteome</keyword>
<feature type="region of interest" description="Disordered" evidence="1">
    <location>
        <begin position="82"/>
        <end position="121"/>
    </location>
</feature>
<name>A0A843UUX7_COLES</name>
<evidence type="ECO:0000256" key="1">
    <source>
        <dbReference type="SAM" id="MobiDB-lite"/>
    </source>
</evidence>